<evidence type="ECO:0000313" key="2">
    <source>
        <dbReference type="EMBL" id="OGE31390.1"/>
    </source>
</evidence>
<feature type="transmembrane region" description="Helical" evidence="1">
    <location>
        <begin position="33"/>
        <end position="51"/>
    </location>
</feature>
<keyword evidence="1" id="KW-0472">Membrane</keyword>
<dbReference type="AlphaFoldDB" id="A0A1F5JSC2"/>
<name>A0A1F5JSC2_9BACT</name>
<dbReference type="EMBL" id="MFCV01000040">
    <property type="protein sequence ID" value="OGE31390.1"/>
    <property type="molecule type" value="Genomic_DNA"/>
</dbReference>
<proteinExistence type="predicted"/>
<evidence type="ECO:0000256" key="1">
    <source>
        <dbReference type="SAM" id="Phobius"/>
    </source>
</evidence>
<sequence>MKEPVLLAEVKIGDYFGFSGPNYTSLGQATSQLVGPIFSIATFVVILYFLLGSFKYMKAGGNKEDVESARMMILHAIIGFIILMFAFLILQFVLSNLFEVTDFQLISKA</sequence>
<keyword evidence="1" id="KW-0812">Transmembrane</keyword>
<dbReference type="Proteomes" id="UP000176902">
    <property type="component" value="Unassembled WGS sequence"/>
</dbReference>
<feature type="transmembrane region" description="Helical" evidence="1">
    <location>
        <begin position="72"/>
        <end position="94"/>
    </location>
</feature>
<dbReference type="STRING" id="1797768.A3C59_02990"/>
<evidence type="ECO:0000313" key="3">
    <source>
        <dbReference type="Proteomes" id="UP000176902"/>
    </source>
</evidence>
<organism evidence="2 3">
    <name type="scientific">Candidatus Daviesbacteria bacterium RIFCSPHIGHO2_02_FULL_36_13</name>
    <dbReference type="NCBI Taxonomy" id="1797768"/>
    <lineage>
        <taxon>Bacteria</taxon>
        <taxon>Candidatus Daviesiibacteriota</taxon>
    </lineage>
</organism>
<accession>A0A1F5JSC2</accession>
<keyword evidence="1" id="KW-1133">Transmembrane helix</keyword>
<reference evidence="2 3" key="1">
    <citation type="journal article" date="2016" name="Nat. Commun.">
        <title>Thousands of microbial genomes shed light on interconnected biogeochemical processes in an aquifer system.</title>
        <authorList>
            <person name="Anantharaman K."/>
            <person name="Brown C.T."/>
            <person name="Hug L.A."/>
            <person name="Sharon I."/>
            <person name="Castelle C.J."/>
            <person name="Probst A.J."/>
            <person name="Thomas B.C."/>
            <person name="Singh A."/>
            <person name="Wilkins M.J."/>
            <person name="Karaoz U."/>
            <person name="Brodie E.L."/>
            <person name="Williams K.H."/>
            <person name="Hubbard S.S."/>
            <person name="Banfield J.F."/>
        </authorList>
    </citation>
    <scope>NUCLEOTIDE SEQUENCE [LARGE SCALE GENOMIC DNA]</scope>
</reference>
<dbReference type="Pfam" id="PF18895">
    <property type="entry name" value="T4SS_pilin"/>
    <property type="match status" value="1"/>
</dbReference>
<protein>
    <submittedName>
        <fullName evidence="2">Uncharacterized protein</fullName>
    </submittedName>
</protein>
<dbReference type="InterPro" id="IPR043993">
    <property type="entry name" value="T4SS_pilin"/>
</dbReference>
<gene>
    <name evidence="2" type="ORF">A3C59_02990</name>
</gene>
<comment type="caution">
    <text evidence="2">The sequence shown here is derived from an EMBL/GenBank/DDBJ whole genome shotgun (WGS) entry which is preliminary data.</text>
</comment>